<accession>A0A8T8I2S0</accession>
<keyword evidence="5" id="KW-1185">Reference proteome</keyword>
<dbReference type="NCBIfam" id="NF041516">
    <property type="entry name" value="PA2928_fam"/>
    <property type="match status" value="1"/>
</dbReference>
<proteinExistence type="predicted"/>
<dbReference type="Proteomes" id="UP001195724">
    <property type="component" value="Unassembled WGS sequence"/>
</dbReference>
<organism evidence="3 4">
    <name type="scientific">Saccharothrix algeriensis</name>
    <dbReference type="NCBI Taxonomy" id="173560"/>
    <lineage>
        <taxon>Bacteria</taxon>
        <taxon>Bacillati</taxon>
        <taxon>Actinomycetota</taxon>
        <taxon>Actinomycetes</taxon>
        <taxon>Pseudonocardiales</taxon>
        <taxon>Pseudonocardiaceae</taxon>
        <taxon>Saccharothrix</taxon>
    </lineage>
</organism>
<dbReference type="SUPFAM" id="SSF50998">
    <property type="entry name" value="Quinoprotein alcohol dehydrogenase-like"/>
    <property type="match status" value="1"/>
</dbReference>
<gene>
    <name evidence="3" type="ORF">J7S33_04950</name>
    <name evidence="2" type="ORF">JOE68_000931</name>
</gene>
<dbReference type="Proteomes" id="UP000671828">
    <property type="component" value="Chromosome"/>
</dbReference>
<keyword evidence="1" id="KW-0812">Transmembrane</keyword>
<evidence type="ECO:0000313" key="2">
    <source>
        <dbReference type="EMBL" id="MBM7810066.1"/>
    </source>
</evidence>
<evidence type="ECO:0000313" key="5">
    <source>
        <dbReference type="Proteomes" id="UP001195724"/>
    </source>
</evidence>
<protein>
    <submittedName>
        <fullName evidence="3">Uncharacterized protein</fullName>
    </submittedName>
</protein>
<dbReference type="InterPro" id="IPR015943">
    <property type="entry name" value="WD40/YVTN_repeat-like_dom_sf"/>
</dbReference>
<dbReference type="InterPro" id="IPR011047">
    <property type="entry name" value="Quinoprotein_ADH-like_sf"/>
</dbReference>
<name>A0A8T8I2S0_9PSEU</name>
<reference evidence="3" key="2">
    <citation type="submission" date="2021-04" db="EMBL/GenBank/DDBJ databases">
        <title>Saccharothrix algeriensis WGS.</title>
        <authorList>
            <person name="Stuskova K."/>
            <person name="Hakalova E."/>
            <person name="Tebbal A.B."/>
            <person name="Eichmeier A."/>
        </authorList>
    </citation>
    <scope>NUCLEOTIDE SEQUENCE</scope>
    <source>
        <strain evidence="3">NRRL B-24137</strain>
    </source>
</reference>
<dbReference type="EMBL" id="JAFBCL010000001">
    <property type="protein sequence ID" value="MBM7810066.1"/>
    <property type="molecule type" value="Genomic_DNA"/>
</dbReference>
<keyword evidence="1" id="KW-0472">Membrane</keyword>
<sequence length="410" mass="42237">MNPTNGAPGPGPTALRTLGRVLRKAASVLGYSLVPVLLLVFFVVPGPVISTSSAIGAEMAFAAVNGRDAVVLAYEATGFAGVRGGTERRVTAVDLATGDTLWDQPLPDGHHLPEVVAAGRSLAYVRSGAGLDIVSLADGEVVAEAESVEGLGADRYVGVGAAGAYRYDRARNAIVTVTAAGQVRAVPLDGTAAAPADADLTDTWSCLLGRSGAAPADYDGTAETAALPGGRTVALARPVGRPRGLPLLRLHERGPGDRTHRELSATDFAEPGFLVDHTPVEPRRRACPGRAPHEDVHPGGRPHTARTAVLASGHAVILSRTDLNADTRSLTVVDLATGEPTATAGIDGDVVRAMTAPSGQLVVAASTELHGRLNFPITTPTTDVLFIADERGGLRRVVVGERGWFGRIGG</sequence>
<keyword evidence="1" id="KW-1133">Transmembrane helix</keyword>
<feature type="transmembrane region" description="Helical" evidence="1">
    <location>
        <begin position="25"/>
        <end position="44"/>
    </location>
</feature>
<dbReference type="EMBL" id="CP072788">
    <property type="protein sequence ID" value="QTR04284.1"/>
    <property type="molecule type" value="Genomic_DNA"/>
</dbReference>
<reference evidence="2 5" key="1">
    <citation type="submission" date="2021-01" db="EMBL/GenBank/DDBJ databases">
        <title>Sequencing the genomes of 1000 actinobacteria strains.</title>
        <authorList>
            <person name="Klenk H.-P."/>
        </authorList>
    </citation>
    <scope>NUCLEOTIDE SEQUENCE [LARGE SCALE GENOMIC DNA]</scope>
    <source>
        <strain evidence="2 5">DSM 44581</strain>
    </source>
</reference>
<evidence type="ECO:0000313" key="3">
    <source>
        <dbReference type="EMBL" id="QTR04284.1"/>
    </source>
</evidence>
<dbReference type="AlphaFoldDB" id="A0A8T8I2S0"/>
<dbReference type="InterPro" id="IPR048161">
    <property type="entry name" value="PA2928-like"/>
</dbReference>
<dbReference type="Gene3D" id="2.130.10.10">
    <property type="entry name" value="YVTN repeat-like/Quinoprotein amine dehydrogenase"/>
    <property type="match status" value="1"/>
</dbReference>
<evidence type="ECO:0000256" key="1">
    <source>
        <dbReference type="SAM" id="Phobius"/>
    </source>
</evidence>
<dbReference type="RefSeq" id="WP_204841085.1">
    <property type="nucleotide sequence ID" value="NZ_JAFBCL010000001.1"/>
</dbReference>
<evidence type="ECO:0000313" key="4">
    <source>
        <dbReference type="Proteomes" id="UP000671828"/>
    </source>
</evidence>